<feature type="transmembrane region" description="Helical" evidence="7">
    <location>
        <begin position="390"/>
        <end position="415"/>
    </location>
</feature>
<dbReference type="PANTHER" id="PTHR16119">
    <property type="entry name" value="TRANSMEMBRANE PROTEIN 144"/>
    <property type="match status" value="1"/>
</dbReference>
<keyword evidence="3 7" id="KW-0812">Transmembrane</keyword>
<feature type="transmembrane region" description="Helical" evidence="7">
    <location>
        <begin position="92"/>
        <end position="111"/>
    </location>
</feature>
<evidence type="ECO:0000313" key="8">
    <source>
        <dbReference type="EMBL" id="KAJ8604773.1"/>
    </source>
</evidence>
<comment type="subcellular location">
    <subcellularLocation>
        <location evidence="1">Membrane</location>
        <topology evidence="1">Multi-pass membrane protein</topology>
    </subcellularLocation>
</comment>
<feature type="transmembrane region" description="Helical" evidence="7">
    <location>
        <begin position="461"/>
        <end position="479"/>
    </location>
</feature>
<feature type="transmembrane region" description="Helical" evidence="7">
    <location>
        <begin position="427"/>
        <end position="449"/>
    </location>
</feature>
<feature type="compositionally biased region" description="Basic and acidic residues" evidence="6">
    <location>
        <begin position="151"/>
        <end position="160"/>
    </location>
</feature>
<comment type="caution">
    <text evidence="8">The sequence shown here is derived from an EMBL/GenBank/DDBJ whole genome shotgun (WGS) entry which is preliminary data.</text>
</comment>
<gene>
    <name evidence="8" type="ORF">CTAYLR_001019</name>
</gene>
<dbReference type="Pfam" id="PF07857">
    <property type="entry name" value="TMEM144"/>
    <property type="match status" value="2"/>
</dbReference>
<dbReference type="GO" id="GO:0016020">
    <property type="term" value="C:membrane"/>
    <property type="evidence" value="ECO:0007669"/>
    <property type="project" value="UniProtKB-SubCell"/>
</dbReference>
<comment type="similarity">
    <text evidence="2">Belongs to the TMEM144 family.</text>
</comment>
<keyword evidence="5 7" id="KW-0472">Membrane</keyword>
<feature type="transmembrane region" description="Helical" evidence="7">
    <location>
        <begin position="61"/>
        <end position="80"/>
    </location>
</feature>
<feature type="transmembrane region" description="Helical" evidence="7">
    <location>
        <begin position="485"/>
        <end position="504"/>
    </location>
</feature>
<evidence type="ECO:0000256" key="4">
    <source>
        <dbReference type="ARBA" id="ARBA00022989"/>
    </source>
</evidence>
<proteinExistence type="inferred from homology"/>
<evidence type="ECO:0000256" key="6">
    <source>
        <dbReference type="SAM" id="MobiDB-lite"/>
    </source>
</evidence>
<evidence type="ECO:0000256" key="2">
    <source>
        <dbReference type="ARBA" id="ARBA00005731"/>
    </source>
</evidence>
<sequence length="505" mass="53652">MSAGRGYGCAFLAAVLYGVQYTPVKAYPVYDGSKFQWFMSAGIAFSGLVPALILSSGPLYVIPYGILGGALWGTANVLVIPTVKFLGLGVGFAMYHAINMAVGYAIGRFGLLGAPKELARHPALRDGGLWLLLISLAFMIFVEPEIHDPVERGSGDDARMPPRQNSESHLPAVAAGRNRAPNKATRKMDLLLSAAAIKRHDAGPNSRKPGEISRALSAGQLEEQSINAGARLARQGYMNWRRGFAKGALETSSGVVGVRAQVHKDRVLTNIRNSPLLWPLYEQATVRTRYRGMISSVELLVDDRDDAEAAGAAAAAHEASSLLDRATGKARDDAKASARAHKRRRFAVGGACGLVAGLLCGINMLPYVLYLQQQRTRNFPGYEPSFDDTLCFFFSQCFGVFVAATTLLALCAAAARLARIELKSPAVWPPWVAGTLWSAGFLLAAVAVADLGMAQAYTYDAIGPVMISACISFVCGEIVGTTNTIVFLVALALQAAGVIAIATGA</sequence>
<evidence type="ECO:0000256" key="3">
    <source>
        <dbReference type="ARBA" id="ARBA00022692"/>
    </source>
</evidence>
<dbReference type="Proteomes" id="UP001230188">
    <property type="component" value="Unassembled WGS sequence"/>
</dbReference>
<name>A0AAD7UG72_9STRA</name>
<protein>
    <submittedName>
        <fullName evidence="8">Uncharacterized protein</fullName>
    </submittedName>
</protein>
<keyword evidence="9" id="KW-1185">Reference proteome</keyword>
<feature type="transmembrane region" description="Helical" evidence="7">
    <location>
        <begin position="346"/>
        <end position="369"/>
    </location>
</feature>
<evidence type="ECO:0000256" key="5">
    <source>
        <dbReference type="ARBA" id="ARBA00023136"/>
    </source>
</evidence>
<evidence type="ECO:0000313" key="9">
    <source>
        <dbReference type="Proteomes" id="UP001230188"/>
    </source>
</evidence>
<dbReference type="InterPro" id="IPR012435">
    <property type="entry name" value="TMEM144"/>
</dbReference>
<feature type="transmembrane region" description="Helical" evidence="7">
    <location>
        <begin position="123"/>
        <end position="142"/>
    </location>
</feature>
<evidence type="ECO:0000256" key="1">
    <source>
        <dbReference type="ARBA" id="ARBA00004141"/>
    </source>
</evidence>
<feature type="region of interest" description="Disordered" evidence="6">
    <location>
        <begin position="151"/>
        <end position="172"/>
    </location>
</feature>
<evidence type="ECO:0000256" key="7">
    <source>
        <dbReference type="SAM" id="Phobius"/>
    </source>
</evidence>
<dbReference type="EMBL" id="JAQMWT010000322">
    <property type="protein sequence ID" value="KAJ8604773.1"/>
    <property type="molecule type" value="Genomic_DNA"/>
</dbReference>
<dbReference type="PANTHER" id="PTHR16119:SF17">
    <property type="entry name" value="TRANSMEMBRANE PROTEIN 144"/>
    <property type="match status" value="1"/>
</dbReference>
<organism evidence="8 9">
    <name type="scientific">Chrysophaeum taylorii</name>
    <dbReference type="NCBI Taxonomy" id="2483200"/>
    <lineage>
        <taxon>Eukaryota</taxon>
        <taxon>Sar</taxon>
        <taxon>Stramenopiles</taxon>
        <taxon>Ochrophyta</taxon>
        <taxon>Pelagophyceae</taxon>
        <taxon>Pelagomonadales</taxon>
        <taxon>Pelagomonadaceae</taxon>
        <taxon>Chrysophaeum</taxon>
    </lineage>
</organism>
<keyword evidence="4 7" id="KW-1133">Transmembrane helix</keyword>
<dbReference type="InterPro" id="IPR010651">
    <property type="entry name" value="Sugar_transport"/>
</dbReference>
<accession>A0AAD7UG72</accession>
<dbReference type="AlphaFoldDB" id="A0AAD7UG72"/>
<reference evidence="8" key="1">
    <citation type="submission" date="2023-01" db="EMBL/GenBank/DDBJ databases">
        <title>Metagenome sequencing of chrysophaentin producing Chrysophaeum taylorii.</title>
        <authorList>
            <person name="Davison J."/>
            <person name="Bewley C."/>
        </authorList>
    </citation>
    <scope>NUCLEOTIDE SEQUENCE</scope>
    <source>
        <strain evidence="8">NIES-1699</strain>
    </source>
</reference>
<dbReference type="GO" id="GO:0015144">
    <property type="term" value="F:carbohydrate transmembrane transporter activity"/>
    <property type="evidence" value="ECO:0007669"/>
    <property type="project" value="InterPro"/>
</dbReference>